<dbReference type="Gene3D" id="3.40.50.720">
    <property type="entry name" value="NAD(P)-binding Rossmann-like Domain"/>
    <property type="match status" value="1"/>
</dbReference>
<feature type="domain" description="Gfo/Idh/MocA-like oxidoreductase bacterial type C-terminal" evidence="2">
    <location>
        <begin position="235"/>
        <end position="299"/>
    </location>
</feature>
<dbReference type="AlphaFoldDB" id="M7XJZ9"/>
<evidence type="ECO:0000259" key="1">
    <source>
        <dbReference type="Pfam" id="PF01408"/>
    </source>
</evidence>
<dbReference type="InterPro" id="IPR043906">
    <property type="entry name" value="Gfo/Idh/MocA_OxRdtase_bact_C"/>
</dbReference>
<evidence type="ECO:0000313" key="4">
    <source>
        <dbReference type="Proteomes" id="UP000010953"/>
    </source>
</evidence>
<accession>M7XJZ9</accession>
<protein>
    <submittedName>
        <fullName evidence="3">Oxidoreductase</fullName>
    </submittedName>
</protein>
<name>M7XJZ9_9BACT</name>
<dbReference type="Pfam" id="PF01408">
    <property type="entry name" value="GFO_IDH_MocA"/>
    <property type="match status" value="1"/>
</dbReference>
<gene>
    <name evidence="3" type="ORF">C943_02259</name>
</gene>
<dbReference type="GO" id="GO:0000166">
    <property type="term" value="F:nucleotide binding"/>
    <property type="evidence" value="ECO:0007669"/>
    <property type="project" value="InterPro"/>
</dbReference>
<evidence type="ECO:0000259" key="2">
    <source>
        <dbReference type="Pfam" id="PF19051"/>
    </source>
</evidence>
<comment type="caution">
    <text evidence="3">The sequence shown here is derived from an EMBL/GenBank/DDBJ whole genome shotgun (WGS) entry which is preliminary data.</text>
</comment>
<sequence>MTMKNEKPPVSRRDFVKAAALSGAGMMIVPRHVIGGPGYTAPSDKVNLAIIGAGGKGKQNAQDFLKLENVNIAAVADPAYYWNLADFYYRSEAGRGPVTALIEAHNDAKGESKRVAQYTDFRKLMENAADIDGVVISTPDHTHAYIALMALKMGKHVYCEKPLTHNIWEAREVAKVTRETGLMTQMGNMGHSADGIRETVEYLRAGVIGEVKECHAWVPAGRWLPGLRGLPQGQSTMPIGFDWDQWIGPREMVPFHRDYVPVTWRDFWDYGCGALGDFGCHDLDAVTWAFDLKSPDTVQVFPAGYSDRKIAPYGEIGYFNFSQKGQQKAMKITWYSGGLRPDLHPALPKGYVYPARASMFVGTKGIIINDGSNRKPQVFPESFRNNIKVPKPSLTRSKGHFQDWIDAIRNKEQSSANFEYGSRLTEITLLGVLSLRLGGKLIEWDYDNMKAKGIPDADQYIKEPVRSGWEM</sequence>
<dbReference type="STRING" id="1239962.C943_02259"/>
<dbReference type="SUPFAM" id="SSF51735">
    <property type="entry name" value="NAD(P)-binding Rossmann-fold domains"/>
    <property type="match status" value="1"/>
</dbReference>
<reference evidence="3" key="1">
    <citation type="submission" date="2013-01" db="EMBL/GenBank/DDBJ databases">
        <title>Genome assembly of Mariniradius saccharolyticus AK6.</title>
        <authorList>
            <person name="Vaidya B."/>
            <person name="Khatri I."/>
            <person name="Tanuku N.R.S."/>
            <person name="Subramanian S."/>
            <person name="Pinnaka A."/>
        </authorList>
    </citation>
    <scope>NUCLEOTIDE SEQUENCE [LARGE SCALE GENOMIC DNA]</scope>
    <source>
        <strain evidence="3">AK6</strain>
    </source>
</reference>
<dbReference type="PANTHER" id="PTHR43818:SF10">
    <property type="entry name" value="NADH-DEPENDENT DEHYDROGENASE-RELATED"/>
    <property type="match status" value="1"/>
</dbReference>
<dbReference type="InParanoid" id="M7XJZ9"/>
<dbReference type="PANTHER" id="PTHR43818">
    <property type="entry name" value="BCDNA.GH03377"/>
    <property type="match status" value="1"/>
</dbReference>
<dbReference type="InterPro" id="IPR050463">
    <property type="entry name" value="Gfo/Idh/MocA_oxidrdct_glycsds"/>
</dbReference>
<organism evidence="3 4">
    <name type="scientific">Mariniradius saccharolyticus AK6</name>
    <dbReference type="NCBI Taxonomy" id="1239962"/>
    <lineage>
        <taxon>Bacteria</taxon>
        <taxon>Pseudomonadati</taxon>
        <taxon>Bacteroidota</taxon>
        <taxon>Cytophagia</taxon>
        <taxon>Cytophagales</taxon>
        <taxon>Cyclobacteriaceae</taxon>
        <taxon>Mariniradius</taxon>
    </lineage>
</organism>
<dbReference type="Proteomes" id="UP000010953">
    <property type="component" value="Unassembled WGS sequence"/>
</dbReference>
<evidence type="ECO:0000313" key="3">
    <source>
        <dbReference type="EMBL" id="EMS35184.1"/>
    </source>
</evidence>
<dbReference type="Gene3D" id="3.30.360.10">
    <property type="entry name" value="Dihydrodipicolinate Reductase, domain 2"/>
    <property type="match status" value="1"/>
</dbReference>
<dbReference type="eggNOG" id="COG0673">
    <property type="taxonomic scope" value="Bacteria"/>
</dbReference>
<dbReference type="PROSITE" id="PS51318">
    <property type="entry name" value="TAT"/>
    <property type="match status" value="1"/>
</dbReference>
<proteinExistence type="predicted"/>
<dbReference type="InterPro" id="IPR000683">
    <property type="entry name" value="Gfo/Idh/MocA-like_OxRdtase_N"/>
</dbReference>
<feature type="domain" description="Gfo/Idh/MocA-like oxidoreductase N-terminal" evidence="1">
    <location>
        <begin position="47"/>
        <end position="187"/>
    </location>
</feature>
<dbReference type="InterPro" id="IPR036291">
    <property type="entry name" value="NAD(P)-bd_dom_sf"/>
</dbReference>
<dbReference type="InterPro" id="IPR019546">
    <property type="entry name" value="TAT_signal_bac_arc"/>
</dbReference>
<keyword evidence="4" id="KW-1185">Reference proteome</keyword>
<dbReference type="SUPFAM" id="SSF55347">
    <property type="entry name" value="Glyceraldehyde-3-phosphate dehydrogenase-like, C-terminal domain"/>
    <property type="match status" value="1"/>
</dbReference>
<dbReference type="NCBIfam" id="TIGR01409">
    <property type="entry name" value="TAT_signal_seq"/>
    <property type="match status" value="1"/>
</dbReference>
<dbReference type="EMBL" id="AMZY02000002">
    <property type="protein sequence ID" value="EMS35184.1"/>
    <property type="molecule type" value="Genomic_DNA"/>
</dbReference>
<dbReference type="Pfam" id="PF19051">
    <property type="entry name" value="GFO_IDH_MocA_C2"/>
    <property type="match status" value="1"/>
</dbReference>
<dbReference type="InterPro" id="IPR006311">
    <property type="entry name" value="TAT_signal"/>
</dbReference>